<dbReference type="AlphaFoldDB" id="A0A0F5JCP7"/>
<dbReference type="SUPFAM" id="SSF49464">
    <property type="entry name" value="Carboxypeptidase regulatory domain-like"/>
    <property type="match status" value="1"/>
</dbReference>
<keyword evidence="6 7" id="KW-0998">Cell outer membrane</keyword>
<keyword evidence="8" id="KW-0732">Signal</keyword>
<feature type="signal peptide" evidence="8">
    <location>
        <begin position="1"/>
        <end position="22"/>
    </location>
</feature>
<keyword evidence="5 7" id="KW-0472">Membrane</keyword>
<dbReference type="Proteomes" id="UP000033035">
    <property type="component" value="Unassembled WGS sequence"/>
</dbReference>
<evidence type="ECO:0000259" key="9">
    <source>
        <dbReference type="Pfam" id="PF07715"/>
    </source>
</evidence>
<dbReference type="InterPro" id="IPR023997">
    <property type="entry name" value="TonB-dep_OMP_SusC/RagA_CS"/>
</dbReference>
<dbReference type="HOGENOM" id="CLU_004317_0_2_10"/>
<evidence type="ECO:0000256" key="1">
    <source>
        <dbReference type="ARBA" id="ARBA00004571"/>
    </source>
</evidence>
<dbReference type="PATRIC" id="fig|1203610.3.peg.3164"/>
<dbReference type="Pfam" id="PF13715">
    <property type="entry name" value="CarbopepD_reg_2"/>
    <property type="match status" value="1"/>
</dbReference>
<comment type="caution">
    <text evidence="10">The sequence shown here is derived from an EMBL/GenBank/DDBJ whole genome shotgun (WGS) entry which is preliminary data.</text>
</comment>
<dbReference type="NCBIfam" id="TIGR04056">
    <property type="entry name" value="OMP_RagA_SusC"/>
    <property type="match status" value="1"/>
</dbReference>
<evidence type="ECO:0000256" key="8">
    <source>
        <dbReference type="SAM" id="SignalP"/>
    </source>
</evidence>
<evidence type="ECO:0000313" key="11">
    <source>
        <dbReference type="Proteomes" id="UP000033035"/>
    </source>
</evidence>
<dbReference type="RefSeq" id="WP_028726094.1">
    <property type="nucleotide sequence ID" value="NZ_AUAE01000008.1"/>
</dbReference>
<keyword evidence="11" id="KW-1185">Reference proteome</keyword>
<keyword evidence="4 7" id="KW-0812">Transmembrane</keyword>
<gene>
    <name evidence="10" type="ORF">HMPREF1536_03098</name>
</gene>
<dbReference type="InterPro" id="IPR023996">
    <property type="entry name" value="TonB-dep_OMP_SusC/RagA"/>
</dbReference>
<dbReference type="Gene3D" id="2.40.170.20">
    <property type="entry name" value="TonB-dependent receptor, beta-barrel domain"/>
    <property type="match status" value="1"/>
</dbReference>
<evidence type="ECO:0000256" key="6">
    <source>
        <dbReference type="ARBA" id="ARBA00023237"/>
    </source>
</evidence>
<protein>
    <submittedName>
        <fullName evidence="10">SusC/RagA family TonB-linked outer membrane protein</fullName>
    </submittedName>
</protein>
<comment type="similarity">
    <text evidence="7">Belongs to the TonB-dependent receptor family.</text>
</comment>
<dbReference type="Gene3D" id="2.60.40.1120">
    <property type="entry name" value="Carboxypeptidase-like, regulatory domain"/>
    <property type="match status" value="1"/>
</dbReference>
<dbReference type="Pfam" id="PF07715">
    <property type="entry name" value="Plug"/>
    <property type="match status" value="1"/>
</dbReference>
<dbReference type="InterPro" id="IPR036942">
    <property type="entry name" value="Beta-barrel_TonB_sf"/>
</dbReference>
<name>A0A0F5JCP7_9BACT</name>
<dbReference type="FunFam" id="2.60.40.1120:FF:000003">
    <property type="entry name" value="Outer membrane protein Omp121"/>
    <property type="match status" value="1"/>
</dbReference>
<evidence type="ECO:0000256" key="5">
    <source>
        <dbReference type="ARBA" id="ARBA00023136"/>
    </source>
</evidence>
<dbReference type="PROSITE" id="PS52016">
    <property type="entry name" value="TONB_DEPENDENT_REC_3"/>
    <property type="match status" value="1"/>
</dbReference>
<dbReference type="InterPro" id="IPR037066">
    <property type="entry name" value="Plug_dom_sf"/>
</dbReference>
<dbReference type="NCBIfam" id="TIGR04057">
    <property type="entry name" value="SusC_RagA_signa"/>
    <property type="match status" value="1"/>
</dbReference>
<keyword evidence="2 7" id="KW-0813">Transport</keyword>
<evidence type="ECO:0000256" key="7">
    <source>
        <dbReference type="PROSITE-ProRule" id="PRU01360"/>
    </source>
</evidence>
<sequence length="1074" mass="117946">MKNLWKVFLVCCLFFSSLSAMGQEKNISGKVLDDFNETVPGVNVQVKGTMLGTVTDADGNFNITVPNVKSVLIFSFIGYATQEITVGNQTKLTVKLKDDTQNLDEVVVVAYGSARKSDLTGALTTLRPDANDAAKASSIDNLLQGKVAGLNVTSSVSAPGAASSVTIRGANSLRGDNQPLYVIDNVPQASTGDFASSALSGDFQIAQDPLSSLNPADIENITVLKDASATAIYGSRGANGVILITTKKGSMGKPKVNVTANFTVANARNLYDMMTLEQSAMYKNSQKDEKSRQFYLIDGQVRYVFADNVGTYLENPNDPKNYRVLEYRNWQKEIYQSAFSQNYSASVSGGSDKIKYYVSASFKDVNGITVGTGFKQGDLRTNLTADLSKTVKLNLTMNGSLRQNNMMAGGNTIGGATSSISRTALDYSPYQVPDDDPNMLTSPDLKTTVFSWRDDYDDITNDKTFKVGLDLSWNIIEHLTYNLRVGGNMNINDRSRWWGTQLTLGANDNGILSLTNTDKNNYSVENLLNWNSNIGKDITFGATVGVTYDDYGNVVKNTKGTDFEIKTLRTKGLQLASKVDNQQPIQKDFQLLSYLGRVNFNFYEKYLLTASVRADGSSKFREGKRWSYFPSASVAWRMEQEEFLKNTEWLDQLKVRVGYGQTGNQSIDPYSTFSDYARVIDYATAKGDRLLALGVDKLQNDGLKWERTTSWNAGVDFGFLHSRLTGTVDLYHKKTTDLLISRTLPASSGFGSVMLNQGSLSNKGIEISLNGEIIHSKDWSWNIGANIGFNKSTIGDLGFEPADFGDLKQVRGYLGNSIGDHFGIANIFLVDQAPGLFFGYKTDGIVQEEDIADGKGVKYTAPDGSTKYYTKDPSSGSVKPHAGDVKYVDMNGDGVIDENDKTIIGDPNPDFTYGFQTRVSWKSLSLSASFNGVYGADRLNTNIRYNMTPATNAGNLTQEAFLNSWTAENHSNLYPGTGYLIPNGVVMDRYVEDASYLRCSDITLNYILPKLWTNKIGFENISVFASLKNAFVITSYSGYDPEVNSFAFDGLRPGIDMSPYPSARSYVFGLNVTF</sequence>
<accession>A0A0F5JCP7</accession>
<feature type="domain" description="TonB-dependent receptor plug" evidence="9">
    <location>
        <begin position="116"/>
        <end position="241"/>
    </location>
</feature>
<proteinExistence type="inferred from homology"/>
<dbReference type="InterPro" id="IPR012910">
    <property type="entry name" value="Plug_dom"/>
</dbReference>
<evidence type="ECO:0000313" key="10">
    <source>
        <dbReference type="EMBL" id="KKB55626.1"/>
    </source>
</evidence>
<dbReference type="InterPro" id="IPR039426">
    <property type="entry name" value="TonB-dep_rcpt-like"/>
</dbReference>
<organism evidence="10 11">
    <name type="scientific">Parabacteroides gordonii MS-1 = DSM 23371</name>
    <dbReference type="NCBI Taxonomy" id="1203610"/>
    <lineage>
        <taxon>Bacteria</taxon>
        <taxon>Pseudomonadati</taxon>
        <taxon>Bacteroidota</taxon>
        <taxon>Bacteroidia</taxon>
        <taxon>Bacteroidales</taxon>
        <taxon>Tannerellaceae</taxon>
        <taxon>Parabacteroides</taxon>
    </lineage>
</organism>
<evidence type="ECO:0000256" key="2">
    <source>
        <dbReference type="ARBA" id="ARBA00022448"/>
    </source>
</evidence>
<reference evidence="10 11" key="1">
    <citation type="submission" date="2013-04" db="EMBL/GenBank/DDBJ databases">
        <title>The Genome Sequence of Parabacteroides gordonii DSM 23371.</title>
        <authorList>
            <consortium name="The Broad Institute Genomics Platform"/>
            <person name="Earl A."/>
            <person name="Ward D."/>
            <person name="Feldgarden M."/>
            <person name="Gevers D."/>
            <person name="Martens E."/>
            <person name="Sakamoto M."/>
            <person name="Benno Y."/>
            <person name="Suzuki N."/>
            <person name="Matsunaga N."/>
            <person name="Koshihara K."/>
            <person name="Seki M."/>
            <person name="Komiya H."/>
            <person name="Walker B."/>
            <person name="Young S."/>
            <person name="Zeng Q."/>
            <person name="Gargeya S."/>
            <person name="Fitzgerald M."/>
            <person name="Haas B."/>
            <person name="Abouelleil A."/>
            <person name="Allen A.W."/>
            <person name="Alvarado L."/>
            <person name="Arachchi H.M."/>
            <person name="Berlin A.M."/>
            <person name="Chapman S.B."/>
            <person name="Gainer-Dewar J."/>
            <person name="Goldberg J."/>
            <person name="Griggs A."/>
            <person name="Gujja S."/>
            <person name="Hansen M."/>
            <person name="Howarth C."/>
            <person name="Imamovic A."/>
            <person name="Ireland A."/>
            <person name="Larimer J."/>
            <person name="McCowan C."/>
            <person name="Murphy C."/>
            <person name="Pearson M."/>
            <person name="Poon T.W."/>
            <person name="Priest M."/>
            <person name="Roberts A."/>
            <person name="Saif S."/>
            <person name="Shea T."/>
            <person name="Sisk P."/>
            <person name="Sykes S."/>
            <person name="Wortman J."/>
            <person name="Nusbaum C."/>
            <person name="Birren B."/>
        </authorList>
    </citation>
    <scope>NUCLEOTIDE SEQUENCE [LARGE SCALE GENOMIC DNA]</scope>
    <source>
        <strain evidence="10 11">MS-1</strain>
    </source>
</reference>
<comment type="subcellular location">
    <subcellularLocation>
        <location evidence="1 7">Cell outer membrane</location>
        <topology evidence="1 7">Multi-pass membrane protein</topology>
    </subcellularLocation>
</comment>
<feature type="chain" id="PRO_5002489083" evidence="8">
    <location>
        <begin position="23"/>
        <end position="1074"/>
    </location>
</feature>
<dbReference type="STRING" id="1203610.HMPREF1536_03098"/>
<dbReference type="InterPro" id="IPR008969">
    <property type="entry name" value="CarboxyPept-like_regulatory"/>
</dbReference>
<evidence type="ECO:0000256" key="3">
    <source>
        <dbReference type="ARBA" id="ARBA00022452"/>
    </source>
</evidence>
<dbReference type="EMBL" id="AQHW01000015">
    <property type="protein sequence ID" value="KKB55626.1"/>
    <property type="molecule type" value="Genomic_DNA"/>
</dbReference>
<evidence type="ECO:0000256" key="4">
    <source>
        <dbReference type="ARBA" id="ARBA00022692"/>
    </source>
</evidence>
<dbReference type="SUPFAM" id="SSF56935">
    <property type="entry name" value="Porins"/>
    <property type="match status" value="1"/>
</dbReference>
<dbReference type="GO" id="GO:0009279">
    <property type="term" value="C:cell outer membrane"/>
    <property type="evidence" value="ECO:0007669"/>
    <property type="project" value="UniProtKB-SubCell"/>
</dbReference>
<keyword evidence="3 7" id="KW-1134">Transmembrane beta strand</keyword>
<dbReference type="Gene3D" id="2.170.130.10">
    <property type="entry name" value="TonB-dependent receptor, plug domain"/>
    <property type="match status" value="1"/>
</dbReference>